<comment type="caution">
    <text evidence="2">The sequence shown here is derived from an EMBL/GenBank/DDBJ whole genome shotgun (WGS) entry which is preliminary data.</text>
</comment>
<dbReference type="Gene3D" id="3.40.50.720">
    <property type="entry name" value="NAD(P)-binding Rossmann-like Domain"/>
    <property type="match status" value="1"/>
</dbReference>
<feature type="domain" description="NAD(P)-binding" evidence="1">
    <location>
        <begin position="44"/>
        <end position="181"/>
    </location>
</feature>
<dbReference type="EMBL" id="BNEC01000003">
    <property type="protein sequence ID" value="GHI68790.1"/>
    <property type="molecule type" value="Genomic_DNA"/>
</dbReference>
<name>A0ABQ3SLT4_9ACTN</name>
<reference evidence="3" key="1">
    <citation type="submission" date="2023-07" db="EMBL/GenBank/DDBJ databases">
        <title>Whole genome shotgun sequence of Streptomyces nojiriensis NBRC 13794.</title>
        <authorList>
            <person name="Komaki H."/>
            <person name="Tamura T."/>
        </authorList>
    </citation>
    <scope>NUCLEOTIDE SEQUENCE [LARGE SCALE GENOMIC DNA]</scope>
    <source>
        <strain evidence="3">NBRC 13794</strain>
    </source>
</reference>
<evidence type="ECO:0000313" key="3">
    <source>
        <dbReference type="Proteomes" id="UP000613974"/>
    </source>
</evidence>
<keyword evidence="3" id="KW-1185">Reference proteome</keyword>
<dbReference type="InterPro" id="IPR036291">
    <property type="entry name" value="NAD(P)-bd_dom_sf"/>
</dbReference>
<sequence>MARIVVAGSAYSAGTGKIIASAAADRGHTVRYVCDLGDPARPQDLGELTDAAAVLEGADAVVLVPKRGDARVHTERATRVMLEQVRRHRPGAHFVLFSSFAVGHGPAHPLNRINDTLLPARVAAERLVRAGGLPYTIVRPTWMTDDPPGSHALTLSQHPHGDGMVARSDMAAAIVAAIEQPASRSTTFSLFNEPGTPVADWAAAFAALRRDEPQEEL</sequence>
<gene>
    <name evidence="2" type="ORF">Snoj_27080</name>
</gene>
<dbReference type="InterPro" id="IPR016040">
    <property type="entry name" value="NAD(P)-bd_dom"/>
</dbReference>
<accession>A0ABQ3SLT4</accession>
<dbReference type="Proteomes" id="UP000613974">
    <property type="component" value="Unassembled WGS sequence"/>
</dbReference>
<organism evidence="2 3">
    <name type="scientific">Streptomyces nojiriensis</name>
    <dbReference type="NCBI Taxonomy" id="66374"/>
    <lineage>
        <taxon>Bacteria</taxon>
        <taxon>Bacillati</taxon>
        <taxon>Actinomycetota</taxon>
        <taxon>Actinomycetes</taxon>
        <taxon>Kitasatosporales</taxon>
        <taxon>Streptomycetaceae</taxon>
        <taxon>Streptomyces</taxon>
    </lineage>
</organism>
<protein>
    <recommendedName>
        <fullName evidence="1">NAD(P)-binding domain-containing protein</fullName>
    </recommendedName>
</protein>
<dbReference type="SUPFAM" id="SSF51735">
    <property type="entry name" value="NAD(P)-binding Rossmann-fold domains"/>
    <property type="match status" value="1"/>
</dbReference>
<evidence type="ECO:0000313" key="2">
    <source>
        <dbReference type="EMBL" id="GHI68790.1"/>
    </source>
</evidence>
<proteinExistence type="predicted"/>
<dbReference type="RefSeq" id="WP_189746983.1">
    <property type="nucleotide sequence ID" value="NZ_BMRL01000024.1"/>
</dbReference>
<evidence type="ECO:0000259" key="1">
    <source>
        <dbReference type="Pfam" id="PF13460"/>
    </source>
</evidence>
<dbReference type="PANTHER" id="PTHR15020">
    <property type="entry name" value="FLAVIN REDUCTASE-RELATED"/>
    <property type="match status" value="1"/>
</dbReference>
<dbReference type="GeneID" id="95587140"/>
<dbReference type="Pfam" id="PF13460">
    <property type="entry name" value="NAD_binding_10"/>
    <property type="match status" value="1"/>
</dbReference>
<dbReference type="PANTHER" id="PTHR15020:SF50">
    <property type="entry name" value="UPF0659 PROTEIN YMR090W"/>
    <property type="match status" value="1"/>
</dbReference>